<dbReference type="PANTHER" id="PTHR36071:SF1">
    <property type="entry name" value="DNA DOUBLE-STRAND BREAK REPAIR PROTEIN"/>
    <property type="match status" value="1"/>
</dbReference>
<dbReference type="EMBL" id="CM002928">
    <property type="protein sequence ID" value="KGN43361.1"/>
    <property type="molecule type" value="Genomic_DNA"/>
</dbReference>
<feature type="compositionally biased region" description="Acidic residues" evidence="1">
    <location>
        <begin position="423"/>
        <end position="437"/>
    </location>
</feature>
<dbReference type="OMA" id="DMDTIPK"/>
<reference evidence="2 3" key="4">
    <citation type="journal article" date="2011" name="BMC Genomics">
        <title>RNA-Seq improves annotation of protein-coding genes in the cucumber genome.</title>
        <authorList>
            <person name="Li Z."/>
            <person name="Zhang Z."/>
            <person name="Yan P."/>
            <person name="Huang S."/>
            <person name="Fei Z."/>
            <person name="Lin K."/>
        </authorList>
    </citation>
    <scope>NUCLEOTIDE SEQUENCE [LARGE SCALE GENOMIC DNA]</scope>
    <source>
        <strain evidence="3">cv. 9930</strain>
    </source>
</reference>
<dbReference type="PANTHER" id="PTHR36071">
    <property type="entry name" value="DNA DOUBLE-STRAND BREAK REPAIR PROTEIN"/>
    <property type="match status" value="1"/>
</dbReference>
<dbReference type="STRING" id="3659.A0A0A0K6A1"/>
<feature type="region of interest" description="Disordered" evidence="1">
    <location>
        <begin position="423"/>
        <end position="446"/>
    </location>
</feature>
<dbReference type="Gramene" id="KGN43361">
    <property type="protein sequence ID" value="KGN43361"/>
    <property type="gene ID" value="Csa_7G027280"/>
</dbReference>
<accession>A0A0A0K6A1</accession>
<sequence length="665" mass="75422">MEFCQTDSQALLVQIRRHEALLKSKRRWLLGLPTSESRRKYPDHSDFLNKQNLPESLLREDDIFYETVKTRVEEAFGALGVETRHLGIRADQIFDSCKIGKLILSCLNDLSTRGLYLLAVVLTENSAQLEKTRCKLKRTIREFIPKVLRSKSQDCRQLEIVKQLAQLLNDSKNFRRRRSTTLTSSLFSNHDAVSHVLYGLGDLPTQVLLAMHRKLVGVRFMPQMKRNRHGRGRDCLINLLTKISKKMLSSIGEGDELQESLAKAMAVADLSLKLVPGRHNSSIIEFYHFSPQMKSLHNEIVKAIWSISKRVNFQKLKQVKSLLDPNAKVSHRSLRSCIKRMLIDYLFECSDMDTVPKSLLKALALINADSQIATHSVFSQDEIEEEVECVFSLSAQMKQVVWDLLPNCDFEHDFADAYMEELEESDNDLDDHDEDSCDGLPREDNESRSVYVEGMGESMPANLDHSSVGNILSPSYNADVESFQYSTPMHFKREGSLDSSFSYHPSFMESKGQHDAYNLSSNQQVENKDTPNILLGNSTTGDTAKTPCSSAFNMCSMHQMEQSEPSTFKNQYLVVQEACDETSMIAYNFIGRLLGEFAKNEGIELDWCANLYLNSNCSIEEDLPEVEQTHIRAKGSDSVIIQVCQELIPSLSKSGTKRLQQLLGL</sequence>
<name>A0A0A0K6A1_CUCSA</name>
<gene>
    <name evidence="2" type="ORF">Csa_7G027280</name>
</gene>
<dbReference type="KEGG" id="csv:101214737"/>
<reference evidence="2 3" key="1">
    <citation type="journal article" date="2009" name="Nat. Genet.">
        <title>The genome of the cucumber, Cucumis sativus L.</title>
        <authorList>
            <person name="Huang S."/>
            <person name="Li R."/>
            <person name="Zhang Z."/>
            <person name="Li L."/>
            <person name="Gu X."/>
            <person name="Fan W."/>
            <person name="Lucas W.J."/>
            <person name="Wang X."/>
            <person name="Xie B."/>
            <person name="Ni P."/>
            <person name="Ren Y."/>
            <person name="Zhu H."/>
            <person name="Li J."/>
            <person name="Lin K."/>
            <person name="Jin W."/>
            <person name="Fei Z."/>
            <person name="Li G."/>
            <person name="Staub J."/>
            <person name="Kilian A."/>
            <person name="van der Vossen E.A."/>
            <person name="Wu Y."/>
            <person name="Guo J."/>
            <person name="He J."/>
            <person name="Jia Z."/>
            <person name="Ren Y."/>
            <person name="Tian G."/>
            <person name="Lu Y."/>
            <person name="Ruan J."/>
            <person name="Qian W."/>
            <person name="Wang M."/>
            <person name="Huang Q."/>
            <person name="Li B."/>
            <person name="Xuan Z."/>
            <person name="Cao J."/>
            <person name="Asan"/>
            <person name="Wu Z."/>
            <person name="Zhang J."/>
            <person name="Cai Q."/>
            <person name="Bai Y."/>
            <person name="Zhao B."/>
            <person name="Han Y."/>
            <person name="Li Y."/>
            <person name="Li X."/>
            <person name="Wang S."/>
            <person name="Shi Q."/>
            <person name="Liu S."/>
            <person name="Cho W.K."/>
            <person name="Kim J.Y."/>
            <person name="Xu Y."/>
            <person name="Heller-Uszynska K."/>
            <person name="Miao H."/>
            <person name="Cheng Z."/>
            <person name="Zhang S."/>
            <person name="Wu J."/>
            <person name="Yang Y."/>
            <person name="Kang H."/>
            <person name="Li M."/>
            <person name="Liang H."/>
            <person name="Ren X."/>
            <person name="Shi Z."/>
            <person name="Wen M."/>
            <person name="Jian M."/>
            <person name="Yang H."/>
            <person name="Zhang G."/>
            <person name="Yang Z."/>
            <person name="Chen R."/>
            <person name="Liu S."/>
            <person name="Li J."/>
            <person name="Ma L."/>
            <person name="Liu H."/>
            <person name="Zhou Y."/>
            <person name="Zhao J."/>
            <person name="Fang X."/>
            <person name="Li G."/>
            <person name="Fang L."/>
            <person name="Li Y."/>
            <person name="Liu D."/>
            <person name="Zheng H."/>
            <person name="Zhang Y."/>
            <person name="Qin N."/>
            <person name="Li Z."/>
            <person name="Yang G."/>
            <person name="Yang S."/>
            <person name="Bolund L."/>
            <person name="Kristiansen K."/>
            <person name="Zheng H."/>
            <person name="Li S."/>
            <person name="Zhang X."/>
            <person name="Yang H."/>
            <person name="Wang J."/>
            <person name="Sun R."/>
            <person name="Zhang B."/>
            <person name="Jiang S."/>
            <person name="Wang J."/>
            <person name="Du Y."/>
            <person name="Li S."/>
        </authorList>
    </citation>
    <scope>NUCLEOTIDE SEQUENCE [LARGE SCALE GENOMIC DNA]</scope>
    <source>
        <strain evidence="3">cv. 9930</strain>
    </source>
</reference>
<reference evidence="2 3" key="2">
    <citation type="journal article" date="2009" name="PLoS ONE">
        <title>An integrated genetic and cytogenetic map of the cucumber genome.</title>
        <authorList>
            <person name="Ren Y."/>
            <person name="Zhang Z."/>
            <person name="Liu J."/>
            <person name="Staub J.E."/>
            <person name="Han Y."/>
            <person name="Cheng Z."/>
            <person name="Li X."/>
            <person name="Lu J."/>
            <person name="Miao H."/>
            <person name="Kang H."/>
            <person name="Xie B."/>
            <person name="Gu X."/>
            <person name="Wang X."/>
            <person name="Du Y."/>
            <person name="Jin W."/>
            <person name="Huang S."/>
        </authorList>
    </citation>
    <scope>NUCLEOTIDE SEQUENCE [LARGE SCALE GENOMIC DNA]</scope>
    <source>
        <strain evidence="3">cv. 9930</strain>
    </source>
</reference>
<keyword evidence="3" id="KW-1185">Reference proteome</keyword>
<dbReference type="OrthoDB" id="767974at2759"/>
<dbReference type="Proteomes" id="UP000029981">
    <property type="component" value="Chromosome 7"/>
</dbReference>
<evidence type="ECO:0000313" key="3">
    <source>
        <dbReference type="Proteomes" id="UP000029981"/>
    </source>
</evidence>
<evidence type="ECO:0000313" key="2">
    <source>
        <dbReference type="EMBL" id="KGN43361.1"/>
    </source>
</evidence>
<dbReference type="AlphaFoldDB" id="A0A0A0K6A1"/>
<dbReference type="eggNOG" id="ENOG502R4EM">
    <property type="taxonomic scope" value="Eukaryota"/>
</dbReference>
<protein>
    <submittedName>
        <fullName evidence="2">Uncharacterized protein</fullName>
    </submittedName>
</protein>
<reference evidence="2 3" key="3">
    <citation type="journal article" date="2010" name="BMC Genomics">
        <title>Transcriptome sequencing and comparative analysis of cucumber flowers with different sex types.</title>
        <authorList>
            <person name="Guo S."/>
            <person name="Zheng Y."/>
            <person name="Joung J.G."/>
            <person name="Liu S."/>
            <person name="Zhang Z."/>
            <person name="Crasta O.R."/>
            <person name="Sobral B.W."/>
            <person name="Xu Y."/>
            <person name="Huang S."/>
            <person name="Fei Z."/>
        </authorList>
    </citation>
    <scope>NUCLEOTIDE SEQUENCE [LARGE SCALE GENOMIC DNA]</scope>
    <source>
        <strain evidence="3">cv. 9930</strain>
    </source>
</reference>
<organism evidence="2 3">
    <name type="scientific">Cucumis sativus</name>
    <name type="common">Cucumber</name>
    <dbReference type="NCBI Taxonomy" id="3659"/>
    <lineage>
        <taxon>Eukaryota</taxon>
        <taxon>Viridiplantae</taxon>
        <taxon>Streptophyta</taxon>
        <taxon>Embryophyta</taxon>
        <taxon>Tracheophyta</taxon>
        <taxon>Spermatophyta</taxon>
        <taxon>Magnoliopsida</taxon>
        <taxon>eudicotyledons</taxon>
        <taxon>Gunneridae</taxon>
        <taxon>Pentapetalae</taxon>
        <taxon>rosids</taxon>
        <taxon>fabids</taxon>
        <taxon>Cucurbitales</taxon>
        <taxon>Cucurbitaceae</taxon>
        <taxon>Benincaseae</taxon>
        <taxon>Cucumis</taxon>
    </lineage>
</organism>
<evidence type="ECO:0000256" key="1">
    <source>
        <dbReference type="SAM" id="MobiDB-lite"/>
    </source>
</evidence>
<proteinExistence type="predicted"/>